<dbReference type="AlphaFoldDB" id="A0A6I8U7N5"/>
<keyword evidence="3" id="KW-1185">Reference proteome</keyword>
<evidence type="ECO:0000256" key="1">
    <source>
        <dbReference type="SAM" id="MobiDB-lite"/>
    </source>
</evidence>
<proteinExistence type="predicted"/>
<sequence>MGCASSSPLINGGGPGGIVVTAKETASKTANEVLHAGETAILDVGEHMKDAVKNVASEIEGVLGGKTANKDKSDHVNESDLPQLNGHDKDGSDYQIIPLKDPKQPGVDESLENMKNNLLKKAQSFSDDTEKMADDIMKETEDLIRDAETGIADQGKEMLTRITSSDDGTIEILNLEGNSTSSPTHSIDSLKTSSPEPEIERILDNDPQCPPTPEATMNSLVSSSDGAGTESEAVDSAATVIEQVKPDPGHDESKREA</sequence>
<dbReference type="Proteomes" id="UP000008820">
    <property type="component" value="Chromosome 2"/>
</dbReference>
<evidence type="ECO:0000313" key="2">
    <source>
        <dbReference type="EnsemblMetazoa" id="AAEL027061-PB"/>
    </source>
</evidence>
<feature type="compositionally biased region" description="Polar residues" evidence="1">
    <location>
        <begin position="176"/>
        <end position="195"/>
    </location>
</feature>
<evidence type="ECO:0000313" key="3">
    <source>
        <dbReference type="Proteomes" id="UP000008820"/>
    </source>
</evidence>
<dbReference type="OrthoDB" id="7786524at2759"/>
<feature type="region of interest" description="Disordered" evidence="1">
    <location>
        <begin position="63"/>
        <end position="111"/>
    </location>
</feature>
<dbReference type="EnsemblMetazoa" id="AAEL027061-RB">
    <property type="protein sequence ID" value="AAEL027061-PB"/>
    <property type="gene ID" value="AAEL027061"/>
</dbReference>
<feature type="compositionally biased region" description="Basic and acidic residues" evidence="1">
    <location>
        <begin position="244"/>
        <end position="257"/>
    </location>
</feature>
<dbReference type="EnsemblMetazoa" id="AAEL027061-RD">
    <property type="protein sequence ID" value="AAEL027061-PD"/>
    <property type="gene ID" value="AAEL027061"/>
</dbReference>
<feature type="region of interest" description="Disordered" evidence="1">
    <location>
        <begin position="175"/>
        <end position="257"/>
    </location>
</feature>
<reference evidence="2 3" key="1">
    <citation type="submission" date="2017-06" db="EMBL/GenBank/DDBJ databases">
        <title>Aedes aegypti genome working group (AGWG) sequencing and assembly.</title>
        <authorList>
            <consortium name="Aedes aegypti Genome Working Group (AGWG)"/>
            <person name="Matthews B.J."/>
        </authorList>
    </citation>
    <scope>NUCLEOTIDE SEQUENCE [LARGE SCALE GENOMIC DNA]</scope>
    <source>
        <strain evidence="2 3">LVP_AGWG</strain>
    </source>
</reference>
<feature type="compositionally biased region" description="Polar residues" evidence="1">
    <location>
        <begin position="215"/>
        <end position="226"/>
    </location>
</feature>
<name>A0A6I8U7N5_AEDAE</name>
<feature type="compositionally biased region" description="Basic and acidic residues" evidence="1">
    <location>
        <begin position="68"/>
        <end position="78"/>
    </location>
</feature>
<dbReference type="InParanoid" id="A0A6I8U7N5"/>
<reference evidence="2" key="2">
    <citation type="submission" date="2020-05" db="UniProtKB">
        <authorList>
            <consortium name="EnsemblMetazoa"/>
        </authorList>
    </citation>
    <scope>IDENTIFICATION</scope>
    <source>
        <strain evidence="2">LVP_AGWG</strain>
    </source>
</reference>
<accession>A0A6I8U7N5</accession>
<gene>
    <name evidence="2" type="primary">5566008</name>
</gene>
<protein>
    <submittedName>
        <fullName evidence="2">Uncharacterized protein</fullName>
    </submittedName>
</protein>
<organism evidence="2 3">
    <name type="scientific">Aedes aegypti</name>
    <name type="common">Yellowfever mosquito</name>
    <name type="synonym">Culex aegypti</name>
    <dbReference type="NCBI Taxonomy" id="7159"/>
    <lineage>
        <taxon>Eukaryota</taxon>
        <taxon>Metazoa</taxon>
        <taxon>Ecdysozoa</taxon>
        <taxon>Arthropoda</taxon>
        <taxon>Hexapoda</taxon>
        <taxon>Insecta</taxon>
        <taxon>Pterygota</taxon>
        <taxon>Neoptera</taxon>
        <taxon>Endopterygota</taxon>
        <taxon>Diptera</taxon>
        <taxon>Nematocera</taxon>
        <taxon>Culicoidea</taxon>
        <taxon>Culicidae</taxon>
        <taxon>Culicinae</taxon>
        <taxon>Aedini</taxon>
        <taxon>Aedes</taxon>
        <taxon>Stegomyia</taxon>
    </lineage>
</organism>